<accession>A0A2W2CIA6</accession>
<comment type="caution">
    <text evidence="5">The sequence shown here is derived from an EMBL/GenBank/DDBJ whole genome shotgun (WGS) entry which is preliminary data.</text>
</comment>
<dbReference type="InterPro" id="IPR036388">
    <property type="entry name" value="WH-like_DNA-bd_sf"/>
</dbReference>
<dbReference type="Pfam" id="PF13404">
    <property type="entry name" value="HTH_AsnC-type"/>
    <property type="match status" value="1"/>
</dbReference>
<sequence>MNVPDDDRSRHLKQVLRRSSALRSGCTMDFGGPTGTIAAMTDETVLDDLDRRIVAALQTHGRATWQQVGRAAGTSDTTAARRAQRLFASGLVRVVASTDPLRSVGGYPVLIQVTCRVGQAPRVAAELAARPDVRFAALITGTFDLIVELIVPSQRALARVLFEEIEQVDGILSTVTETVIAQHKVANVWAHGTLAPEAVATLEAERGTVEQRDPKPLDERDNALVGLLAEDARLSFAELAVRLDMSESMVKRRLDTLTRDGRVRYTTIVRPELLGYGVEVFYWLAVDLRHLDQTTKALAERPEVRYLSSTAGYSDLTCEVVLRHQDDLLAFNTRVLGELPGIRRVEIGLELITVKRAFTLVEGGDL</sequence>
<evidence type="ECO:0000313" key="5">
    <source>
        <dbReference type="EMBL" id="PZF79933.1"/>
    </source>
</evidence>
<dbReference type="SUPFAM" id="SSF46785">
    <property type="entry name" value="Winged helix' DNA-binding domain"/>
    <property type="match status" value="2"/>
</dbReference>
<organism evidence="5 6">
    <name type="scientific">Jiangella anatolica</name>
    <dbReference type="NCBI Taxonomy" id="2670374"/>
    <lineage>
        <taxon>Bacteria</taxon>
        <taxon>Bacillati</taxon>
        <taxon>Actinomycetota</taxon>
        <taxon>Actinomycetes</taxon>
        <taxon>Jiangellales</taxon>
        <taxon>Jiangellaceae</taxon>
        <taxon>Jiangella</taxon>
    </lineage>
</organism>
<dbReference type="PANTHER" id="PTHR30154">
    <property type="entry name" value="LEUCINE-RESPONSIVE REGULATORY PROTEIN"/>
    <property type="match status" value="1"/>
</dbReference>
<dbReference type="PRINTS" id="PR00033">
    <property type="entry name" value="HTHASNC"/>
</dbReference>
<dbReference type="InterPro" id="IPR000485">
    <property type="entry name" value="AsnC-type_HTH_dom"/>
</dbReference>
<gene>
    <name evidence="5" type="ORF">C1I92_28700</name>
</gene>
<evidence type="ECO:0000256" key="1">
    <source>
        <dbReference type="ARBA" id="ARBA00023015"/>
    </source>
</evidence>
<keyword evidence="6" id="KW-1185">Reference proteome</keyword>
<evidence type="ECO:0000256" key="2">
    <source>
        <dbReference type="ARBA" id="ARBA00023125"/>
    </source>
</evidence>
<keyword evidence="1" id="KW-0805">Transcription regulation</keyword>
<reference evidence="5 6" key="1">
    <citation type="submission" date="2018-01" db="EMBL/GenBank/DDBJ databases">
        <title>Draft genome sequence of Jiangella sp. GTF31.</title>
        <authorList>
            <person name="Sahin N."/>
            <person name="Ay H."/>
            <person name="Saygin H."/>
        </authorList>
    </citation>
    <scope>NUCLEOTIDE SEQUENCE [LARGE SCALE GENOMIC DNA]</scope>
    <source>
        <strain evidence="5 6">GTF31</strain>
    </source>
</reference>
<dbReference type="GO" id="GO:0043565">
    <property type="term" value="F:sequence-specific DNA binding"/>
    <property type="evidence" value="ECO:0007669"/>
    <property type="project" value="InterPro"/>
</dbReference>
<dbReference type="SUPFAM" id="SSF54909">
    <property type="entry name" value="Dimeric alpha+beta barrel"/>
    <property type="match status" value="2"/>
</dbReference>
<dbReference type="PROSITE" id="PS50956">
    <property type="entry name" value="HTH_ASNC_2"/>
    <property type="match status" value="2"/>
</dbReference>
<keyword evidence="3" id="KW-0804">Transcription</keyword>
<dbReference type="EMBL" id="POTW01000109">
    <property type="protein sequence ID" value="PZF79933.1"/>
    <property type="molecule type" value="Genomic_DNA"/>
</dbReference>
<dbReference type="InterPro" id="IPR019887">
    <property type="entry name" value="Tscrpt_reg_AsnC/Lrp_C"/>
</dbReference>
<proteinExistence type="predicted"/>
<dbReference type="Gene3D" id="1.10.10.10">
    <property type="entry name" value="Winged helix-like DNA-binding domain superfamily/Winged helix DNA-binding domain"/>
    <property type="match status" value="2"/>
</dbReference>
<dbReference type="Gene3D" id="3.30.70.920">
    <property type="match status" value="2"/>
</dbReference>
<feature type="domain" description="HTH asnC-type" evidence="4">
    <location>
        <begin position="46"/>
        <end position="108"/>
    </location>
</feature>
<dbReference type="InterPro" id="IPR036390">
    <property type="entry name" value="WH_DNA-bd_sf"/>
</dbReference>
<dbReference type="Pfam" id="PF01037">
    <property type="entry name" value="AsnC_trans_reg"/>
    <property type="match status" value="2"/>
</dbReference>
<dbReference type="GO" id="GO:0043200">
    <property type="term" value="P:response to amino acid"/>
    <property type="evidence" value="ECO:0007669"/>
    <property type="project" value="TreeGrafter"/>
</dbReference>
<dbReference type="SMART" id="SM00344">
    <property type="entry name" value="HTH_ASNC"/>
    <property type="match status" value="2"/>
</dbReference>
<dbReference type="GO" id="GO:0005829">
    <property type="term" value="C:cytosol"/>
    <property type="evidence" value="ECO:0007669"/>
    <property type="project" value="TreeGrafter"/>
</dbReference>
<dbReference type="AlphaFoldDB" id="A0A2W2CIA6"/>
<evidence type="ECO:0000313" key="6">
    <source>
        <dbReference type="Proteomes" id="UP000248764"/>
    </source>
</evidence>
<protein>
    <submittedName>
        <fullName evidence="5">Lrp/AsnC family transcriptional regulator</fullName>
    </submittedName>
</protein>
<evidence type="ECO:0000259" key="4">
    <source>
        <dbReference type="PROSITE" id="PS50956"/>
    </source>
</evidence>
<keyword evidence="2" id="KW-0238">DNA-binding</keyword>
<dbReference type="Pfam" id="PF13412">
    <property type="entry name" value="HTH_24"/>
    <property type="match status" value="1"/>
</dbReference>
<dbReference type="Proteomes" id="UP000248764">
    <property type="component" value="Unassembled WGS sequence"/>
</dbReference>
<name>A0A2W2CIA6_9ACTN</name>
<dbReference type="PANTHER" id="PTHR30154:SF34">
    <property type="entry name" value="TRANSCRIPTIONAL REGULATOR AZLB"/>
    <property type="match status" value="1"/>
</dbReference>
<feature type="domain" description="HTH asnC-type" evidence="4">
    <location>
        <begin position="217"/>
        <end position="277"/>
    </location>
</feature>
<dbReference type="InterPro" id="IPR011008">
    <property type="entry name" value="Dimeric_a/b-barrel"/>
</dbReference>
<evidence type="ECO:0000256" key="3">
    <source>
        <dbReference type="ARBA" id="ARBA00023163"/>
    </source>
</evidence>
<dbReference type="InterPro" id="IPR019888">
    <property type="entry name" value="Tscrpt_reg_AsnC-like"/>
</dbReference>